<comment type="caution">
    <text evidence="1">The sequence shown here is derived from an EMBL/GenBank/DDBJ whole genome shotgun (WGS) entry which is preliminary data.</text>
</comment>
<proteinExistence type="predicted"/>
<sequence>MFQNITVWGLERYGASPPLTFPTESQPAHRTEVIWRQAPERSGVLSSALGHCQKQWRCVVVVGLREKTVASTRLTRGLADPTLWCHTVLPASLTEKLKLVTNLGAVAAIIYPEISREVV</sequence>
<keyword evidence="2" id="KW-1185">Reference proteome</keyword>
<protein>
    <submittedName>
        <fullName evidence="1">Uncharacterized protein</fullName>
    </submittedName>
</protein>
<gene>
    <name evidence="1" type="ORF">DPEC_G00308770</name>
</gene>
<evidence type="ECO:0000313" key="1">
    <source>
        <dbReference type="EMBL" id="KAJ7989851.1"/>
    </source>
</evidence>
<name>A0ACC2FER9_DALPE</name>
<accession>A0ACC2FER9</accession>
<organism evidence="1 2">
    <name type="scientific">Dallia pectoralis</name>
    <name type="common">Alaska blackfish</name>
    <dbReference type="NCBI Taxonomy" id="75939"/>
    <lineage>
        <taxon>Eukaryota</taxon>
        <taxon>Metazoa</taxon>
        <taxon>Chordata</taxon>
        <taxon>Craniata</taxon>
        <taxon>Vertebrata</taxon>
        <taxon>Euteleostomi</taxon>
        <taxon>Actinopterygii</taxon>
        <taxon>Neopterygii</taxon>
        <taxon>Teleostei</taxon>
        <taxon>Protacanthopterygii</taxon>
        <taxon>Esociformes</taxon>
        <taxon>Umbridae</taxon>
        <taxon>Dallia</taxon>
    </lineage>
</organism>
<dbReference type="EMBL" id="CM055756">
    <property type="protein sequence ID" value="KAJ7989851.1"/>
    <property type="molecule type" value="Genomic_DNA"/>
</dbReference>
<reference evidence="1" key="1">
    <citation type="submission" date="2021-05" db="EMBL/GenBank/DDBJ databases">
        <authorList>
            <person name="Pan Q."/>
            <person name="Jouanno E."/>
            <person name="Zahm M."/>
            <person name="Klopp C."/>
            <person name="Cabau C."/>
            <person name="Louis A."/>
            <person name="Berthelot C."/>
            <person name="Parey E."/>
            <person name="Roest Crollius H."/>
            <person name="Montfort J."/>
            <person name="Robinson-Rechavi M."/>
            <person name="Bouchez O."/>
            <person name="Lampietro C."/>
            <person name="Lopez Roques C."/>
            <person name="Donnadieu C."/>
            <person name="Postlethwait J."/>
            <person name="Bobe J."/>
            <person name="Dillon D."/>
            <person name="Chandos A."/>
            <person name="von Hippel F."/>
            <person name="Guiguen Y."/>
        </authorList>
    </citation>
    <scope>NUCLEOTIDE SEQUENCE</scope>
    <source>
        <strain evidence="1">YG-Jan2019</strain>
    </source>
</reference>
<evidence type="ECO:0000313" key="2">
    <source>
        <dbReference type="Proteomes" id="UP001157502"/>
    </source>
</evidence>
<dbReference type="Proteomes" id="UP001157502">
    <property type="component" value="Chromosome 29"/>
</dbReference>